<gene>
    <name evidence="3" type="ORF">WMO29_10210</name>
</gene>
<dbReference type="EMBL" id="JBBMFE010000008">
    <property type="protein sequence ID" value="MEQ2472855.1"/>
    <property type="molecule type" value="Genomic_DNA"/>
</dbReference>
<organism evidence="3 4">
    <name type="scientific">Laedolimicola intestinihominis</name>
    <dbReference type="NCBI Taxonomy" id="3133166"/>
    <lineage>
        <taxon>Bacteria</taxon>
        <taxon>Bacillati</taxon>
        <taxon>Bacillota</taxon>
        <taxon>Clostridia</taxon>
        <taxon>Lachnospirales</taxon>
        <taxon>Lachnospiraceae</taxon>
        <taxon>Laedolimicola</taxon>
    </lineage>
</organism>
<reference evidence="3 4" key="1">
    <citation type="submission" date="2024-03" db="EMBL/GenBank/DDBJ databases">
        <title>Human intestinal bacterial collection.</title>
        <authorList>
            <person name="Pauvert C."/>
            <person name="Hitch T.C.A."/>
            <person name="Clavel T."/>
        </authorList>
    </citation>
    <scope>NUCLEOTIDE SEQUENCE [LARGE SCALE GENOMIC DNA]</scope>
    <source>
        <strain evidence="3 4">CLA-AA-H132</strain>
    </source>
</reference>
<name>A0ABV1FIH2_9FIRM</name>
<feature type="signal peptide" evidence="2">
    <location>
        <begin position="1"/>
        <end position="19"/>
    </location>
</feature>
<proteinExistence type="predicted"/>
<dbReference type="GO" id="GO:0016853">
    <property type="term" value="F:isomerase activity"/>
    <property type="evidence" value="ECO:0007669"/>
    <property type="project" value="UniProtKB-KW"/>
</dbReference>
<dbReference type="PROSITE" id="PS51257">
    <property type="entry name" value="PROKAR_LIPOPROTEIN"/>
    <property type="match status" value="1"/>
</dbReference>
<sequence length="188" mass="20013">MKKKVLAMILGTMLVLSLAACGGSDDATEADATATEETADTEEATEDTEEAADETAAEDVEFEEGDDGPLWSIDMMTEPVDVADTTWSFTGGCIDGEELTDEEIAASLEQYGGQLDFVFNADGTAKMVQGGGEIDGTYEADSTGYGVYFDNNGSELKYYCAFAQQDDGSVVMIALSDTTGYNGLYFMQ</sequence>
<accession>A0ABV1FIH2</accession>
<protein>
    <submittedName>
        <fullName evidence="3">Isomerase</fullName>
    </submittedName>
</protein>
<evidence type="ECO:0000313" key="4">
    <source>
        <dbReference type="Proteomes" id="UP001438008"/>
    </source>
</evidence>
<comment type="caution">
    <text evidence="3">The sequence shown here is derived from an EMBL/GenBank/DDBJ whole genome shotgun (WGS) entry which is preliminary data.</text>
</comment>
<evidence type="ECO:0000256" key="2">
    <source>
        <dbReference type="SAM" id="SignalP"/>
    </source>
</evidence>
<evidence type="ECO:0000256" key="1">
    <source>
        <dbReference type="SAM" id="MobiDB-lite"/>
    </source>
</evidence>
<keyword evidence="4" id="KW-1185">Reference proteome</keyword>
<keyword evidence="3" id="KW-0413">Isomerase</keyword>
<feature type="compositionally biased region" description="Acidic residues" evidence="1">
    <location>
        <begin position="37"/>
        <end position="67"/>
    </location>
</feature>
<keyword evidence="2" id="KW-0732">Signal</keyword>
<feature type="chain" id="PRO_5045138719" evidence="2">
    <location>
        <begin position="20"/>
        <end position="188"/>
    </location>
</feature>
<dbReference type="RefSeq" id="WP_349164699.1">
    <property type="nucleotide sequence ID" value="NZ_JBBMFE010000008.1"/>
</dbReference>
<feature type="region of interest" description="Disordered" evidence="1">
    <location>
        <begin position="25"/>
        <end position="71"/>
    </location>
</feature>
<dbReference type="Proteomes" id="UP001438008">
    <property type="component" value="Unassembled WGS sequence"/>
</dbReference>
<evidence type="ECO:0000313" key="3">
    <source>
        <dbReference type="EMBL" id="MEQ2472855.1"/>
    </source>
</evidence>